<dbReference type="SUPFAM" id="SSF88713">
    <property type="entry name" value="Glycoside hydrolase/deacetylase"/>
    <property type="match status" value="1"/>
</dbReference>
<comment type="caution">
    <text evidence="1">The sequence shown here is derived from an EMBL/GenBank/DDBJ whole genome shotgun (WGS) entry which is preliminary data.</text>
</comment>
<evidence type="ECO:0008006" key="3">
    <source>
        <dbReference type="Google" id="ProtNLM"/>
    </source>
</evidence>
<dbReference type="GO" id="GO:0005975">
    <property type="term" value="P:carbohydrate metabolic process"/>
    <property type="evidence" value="ECO:0007669"/>
    <property type="project" value="InterPro"/>
</dbReference>
<keyword evidence="2" id="KW-1185">Reference proteome</keyword>
<gene>
    <name evidence="1" type="ORF">BSZ37_10155</name>
</gene>
<dbReference type="InterPro" id="IPR011330">
    <property type="entry name" value="Glyco_hydro/deAcase_b/a-brl"/>
</dbReference>
<proteinExistence type="predicted"/>
<evidence type="ECO:0000313" key="1">
    <source>
        <dbReference type="EMBL" id="PAP76770.1"/>
    </source>
</evidence>
<evidence type="ECO:0000313" key="2">
    <source>
        <dbReference type="Proteomes" id="UP000216339"/>
    </source>
</evidence>
<name>A0A271J088_9BACT</name>
<dbReference type="CDD" id="cd10931">
    <property type="entry name" value="CE4_u7"/>
    <property type="match status" value="1"/>
</dbReference>
<accession>A0A271J088</accession>
<sequence>MPSAEGLVRYGLDELLRGLGLAPEWTHRDSARLGVSTEEGRGDGLWLRITPQALADLATPRLRTSAEAGRVKIDGEAWPVPVGPSGPTDALGDLVAGAAWWLAGLQERAVSERDRHGRFPYARSLQAALGAAPGGPLRPAVDVYRRRLAAALREAGIDVPGRTWDGAPWAVALTHDLDALRTRRLRALVGGLLRGDVRGALRQALGPDRRWTTTEALADLGQRHEAPATWFVKPGQWTPEDLPVDLTARADRLRTLVADGEIGWHPGYGVHDHPARWNAEAERFESAIGTPPRLARTHFLRWSEPETPRALAGRGVRIDSTLGFAEHEGFRRGTCHPFRLYDLDADRPSDLWEVPLAVMDTTLTDYRGLDPEAGAEAIRSIFEAARRRGGIAVVLWHNQIGGDDAAWDRWVDTLDRELGRARDEGARLGPLAGLLSAWQGDANQKRV</sequence>
<dbReference type="Proteomes" id="UP000216339">
    <property type="component" value="Unassembled WGS sequence"/>
</dbReference>
<dbReference type="Gene3D" id="3.20.20.370">
    <property type="entry name" value="Glycoside hydrolase/deacetylase"/>
    <property type="match status" value="1"/>
</dbReference>
<dbReference type="EMBL" id="MQWD01000001">
    <property type="protein sequence ID" value="PAP76770.1"/>
    <property type="molecule type" value="Genomic_DNA"/>
</dbReference>
<organism evidence="1 2">
    <name type="scientific">Rubrivirga marina</name>
    <dbReference type="NCBI Taxonomy" id="1196024"/>
    <lineage>
        <taxon>Bacteria</taxon>
        <taxon>Pseudomonadati</taxon>
        <taxon>Rhodothermota</taxon>
        <taxon>Rhodothermia</taxon>
        <taxon>Rhodothermales</taxon>
        <taxon>Rubricoccaceae</taxon>
        <taxon>Rubrivirga</taxon>
    </lineage>
</organism>
<dbReference type="AlphaFoldDB" id="A0A271J088"/>
<protein>
    <recommendedName>
        <fullName evidence="3">NodB homology domain-containing protein</fullName>
    </recommendedName>
</protein>
<reference evidence="1 2" key="1">
    <citation type="submission" date="2016-11" db="EMBL/GenBank/DDBJ databases">
        <title>Study of marine rhodopsin-containing bacteria.</title>
        <authorList>
            <person name="Yoshizawa S."/>
            <person name="Kumagai Y."/>
            <person name="Kogure K."/>
        </authorList>
    </citation>
    <scope>NUCLEOTIDE SEQUENCE [LARGE SCALE GENOMIC DNA]</scope>
    <source>
        <strain evidence="1 2">SAORIC-28</strain>
    </source>
</reference>